<dbReference type="RefSeq" id="WP_146088387.1">
    <property type="nucleotide sequence ID" value="NZ_FNVU01000017.1"/>
</dbReference>
<dbReference type="EMBL" id="FNVU01000017">
    <property type="protein sequence ID" value="SEG86153.1"/>
    <property type="molecule type" value="Genomic_DNA"/>
</dbReference>
<sequence length="69" mass="7205">MGDSTMLLHMPLVIALAAATFFLSRKAELKVTHALACGAFGFYLADTSLATSIHSASANMLGMIGQIGF</sequence>
<reference evidence="2 3" key="1">
    <citation type="submission" date="2016-10" db="EMBL/GenBank/DDBJ databases">
        <authorList>
            <person name="de Groot N.N."/>
        </authorList>
    </citation>
    <scope>NUCLEOTIDE SEQUENCE [LARGE SCALE GENOMIC DNA]</scope>
    <source>
        <strain evidence="2 3">CGMCC 4.2023</strain>
    </source>
</reference>
<evidence type="ECO:0000313" key="3">
    <source>
        <dbReference type="Proteomes" id="UP000236754"/>
    </source>
</evidence>
<keyword evidence="1" id="KW-1133">Transmembrane helix</keyword>
<accession>A0A1H6DN17</accession>
<keyword evidence="1" id="KW-0812">Transmembrane</keyword>
<dbReference type="AlphaFoldDB" id="A0A1H6DN17"/>
<feature type="transmembrane region" description="Helical" evidence="1">
    <location>
        <begin position="6"/>
        <end position="23"/>
    </location>
</feature>
<organism evidence="2 3">
    <name type="scientific">Actinacidiphila yanglinensis</name>
    <dbReference type="NCBI Taxonomy" id="310779"/>
    <lineage>
        <taxon>Bacteria</taxon>
        <taxon>Bacillati</taxon>
        <taxon>Actinomycetota</taxon>
        <taxon>Actinomycetes</taxon>
        <taxon>Kitasatosporales</taxon>
        <taxon>Streptomycetaceae</taxon>
        <taxon>Actinacidiphila</taxon>
    </lineage>
</organism>
<keyword evidence="3" id="KW-1185">Reference proteome</keyword>
<evidence type="ECO:0000256" key="1">
    <source>
        <dbReference type="SAM" id="Phobius"/>
    </source>
</evidence>
<proteinExistence type="predicted"/>
<evidence type="ECO:0000313" key="2">
    <source>
        <dbReference type="EMBL" id="SEG86153.1"/>
    </source>
</evidence>
<gene>
    <name evidence="2" type="ORF">SAMN05216223_11713</name>
</gene>
<protein>
    <submittedName>
        <fullName evidence="2">Uncharacterized protein</fullName>
    </submittedName>
</protein>
<name>A0A1H6DN17_9ACTN</name>
<dbReference type="Proteomes" id="UP000236754">
    <property type="component" value="Unassembled WGS sequence"/>
</dbReference>
<keyword evidence="1" id="KW-0472">Membrane</keyword>
<dbReference type="OrthoDB" id="4257776at2"/>